<protein>
    <submittedName>
        <fullName evidence="6">Uncharacterized protein</fullName>
    </submittedName>
</protein>
<dbReference type="SUPFAM" id="SSF103473">
    <property type="entry name" value="MFS general substrate transporter"/>
    <property type="match status" value="1"/>
</dbReference>
<dbReference type="OrthoDB" id="6508200at2759"/>
<proteinExistence type="predicted"/>
<organism evidence="6">
    <name type="scientific">Rhipicephalus microplus</name>
    <name type="common">Cattle tick</name>
    <name type="synonym">Boophilus microplus</name>
    <dbReference type="NCBI Taxonomy" id="6941"/>
    <lineage>
        <taxon>Eukaryota</taxon>
        <taxon>Metazoa</taxon>
        <taxon>Ecdysozoa</taxon>
        <taxon>Arthropoda</taxon>
        <taxon>Chelicerata</taxon>
        <taxon>Arachnida</taxon>
        <taxon>Acari</taxon>
        <taxon>Parasitiformes</taxon>
        <taxon>Ixodida</taxon>
        <taxon>Ixodoidea</taxon>
        <taxon>Ixodidae</taxon>
        <taxon>Rhipicephalinae</taxon>
        <taxon>Rhipicephalus</taxon>
        <taxon>Boophilus</taxon>
    </lineage>
</organism>
<dbReference type="GO" id="GO:0022857">
    <property type="term" value="F:transmembrane transporter activity"/>
    <property type="evidence" value="ECO:0007669"/>
    <property type="project" value="InterPro"/>
</dbReference>
<keyword evidence="4 5" id="KW-0472">Membrane</keyword>
<dbReference type="Pfam" id="PF00083">
    <property type="entry name" value="Sugar_tr"/>
    <property type="match status" value="1"/>
</dbReference>
<evidence type="ECO:0000256" key="2">
    <source>
        <dbReference type="ARBA" id="ARBA00022692"/>
    </source>
</evidence>
<keyword evidence="2 5" id="KW-0812">Transmembrane</keyword>
<dbReference type="InterPro" id="IPR036259">
    <property type="entry name" value="MFS_trans_sf"/>
</dbReference>
<evidence type="ECO:0000313" key="6">
    <source>
        <dbReference type="EMBL" id="NOV43088.1"/>
    </source>
</evidence>
<dbReference type="Gene3D" id="1.20.1250.20">
    <property type="entry name" value="MFS general substrate transporter like domains"/>
    <property type="match status" value="1"/>
</dbReference>
<comment type="subcellular location">
    <subcellularLocation>
        <location evidence="1">Membrane</location>
    </subcellularLocation>
</comment>
<evidence type="ECO:0000256" key="4">
    <source>
        <dbReference type="ARBA" id="ARBA00023136"/>
    </source>
</evidence>
<name>A0A6M2DD26_RHIMP</name>
<dbReference type="VEuPathDB" id="VectorBase:LOC119183397"/>
<evidence type="ECO:0000256" key="1">
    <source>
        <dbReference type="ARBA" id="ARBA00004370"/>
    </source>
</evidence>
<dbReference type="InterPro" id="IPR005828">
    <property type="entry name" value="MFS_sugar_transport-like"/>
</dbReference>
<dbReference type="GO" id="GO:0016020">
    <property type="term" value="C:membrane"/>
    <property type="evidence" value="ECO:0007669"/>
    <property type="project" value="UniProtKB-SubCell"/>
</dbReference>
<evidence type="ECO:0000256" key="3">
    <source>
        <dbReference type="ARBA" id="ARBA00022989"/>
    </source>
</evidence>
<keyword evidence="3 5" id="KW-1133">Transmembrane helix</keyword>
<accession>A0A6M2DD26</accession>
<dbReference type="EMBL" id="GHWJ01010351">
    <property type="protein sequence ID" value="NOV43088.1"/>
    <property type="molecule type" value="Transcribed_RNA"/>
</dbReference>
<dbReference type="AlphaFoldDB" id="A0A6M2DD26"/>
<reference evidence="6" key="1">
    <citation type="submission" date="2019-09" db="EMBL/GenBank/DDBJ databases">
        <title>Organ-specific transcriptomic study of the physiology of the cattle tick, Rhipicephalus microplus.</title>
        <authorList>
            <person name="Tirloni L."/>
            <person name="Braz G."/>
            <person name="Gandara A.C.P."/>
            <person name="Sabadin G.A."/>
            <person name="da Silva R.M."/>
            <person name="Guizzo M.G."/>
            <person name="Machado J.A."/>
            <person name="Costa E.P."/>
            <person name="Gomes H.F."/>
            <person name="Moraes J."/>
            <person name="Mota M.B.S."/>
            <person name="Mesquita R.D."/>
            <person name="Alvarenga P.H."/>
            <person name="Alves F."/>
            <person name="Seixas A."/>
            <person name="da Fonseca R.N."/>
            <person name="Fogaca A."/>
            <person name="Logullo C."/>
            <person name="Tanaka A."/>
            <person name="Daffre S."/>
            <person name="Termignoni C."/>
            <person name="Vaz I.S.Jr."/>
            <person name="Oliveira P.L."/>
            <person name="Ribeiro J.M."/>
        </authorList>
    </citation>
    <scope>NUCLEOTIDE SEQUENCE</scope>
    <source>
        <strain evidence="6">Porto Alegre</strain>
    </source>
</reference>
<sequence length="87" mass="9403">MFGVLWGCFLALWLGRRCPMAIGSLGSLCAWLVIARAPADSWNLYVARFMVGVSTGVVSLIVPAYIACEQSSLPAGLWNKASTTRPR</sequence>
<feature type="transmembrane region" description="Helical" evidence="5">
    <location>
        <begin position="42"/>
        <end position="66"/>
    </location>
</feature>
<evidence type="ECO:0000256" key="5">
    <source>
        <dbReference type="SAM" id="Phobius"/>
    </source>
</evidence>